<dbReference type="SUPFAM" id="SSF56672">
    <property type="entry name" value="DNA/RNA polymerases"/>
    <property type="match status" value="1"/>
</dbReference>
<comment type="caution">
    <text evidence="1">The sequence shown here is derived from an EMBL/GenBank/DDBJ whole genome shotgun (WGS) entry which is preliminary data.</text>
</comment>
<reference evidence="1 2" key="1">
    <citation type="submission" date="2019-08" db="EMBL/GenBank/DDBJ databases">
        <title>Draft genome sequences of two oriental melons (Cucumis melo L. var makuwa).</title>
        <authorList>
            <person name="Kwon S.-Y."/>
        </authorList>
    </citation>
    <scope>NUCLEOTIDE SEQUENCE [LARGE SCALE GENOMIC DNA]</scope>
    <source>
        <strain evidence="2">cv. Chang Bougi</strain>
        <tissue evidence="1">Leaf</tissue>
    </source>
</reference>
<name>A0A5D3DIS1_CUCMM</name>
<dbReference type="Gene3D" id="3.10.10.10">
    <property type="entry name" value="HIV Type 1 Reverse Transcriptase, subunit A, domain 1"/>
    <property type="match status" value="1"/>
</dbReference>
<proteinExistence type="predicted"/>
<dbReference type="PANTHER" id="PTHR34072">
    <property type="entry name" value="ENZYMATIC POLYPROTEIN-RELATED"/>
    <property type="match status" value="1"/>
</dbReference>
<evidence type="ECO:0000313" key="2">
    <source>
        <dbReference type="Proteomes" id="UP000321947"/>
    </source>
</evidence>
<dbReference type="AlphaFoldDB" id="A0A5D3DIS1"/>
<accession>A0A5D3DIS1</accession>
<gene>
    <name evidence="1" type="ORF">E5676_scaffold142G003240</name>
</gene>
<protein>
    <submittedName>
        <fullName evidence="1">Ty3-gypsy retrotransposon protein</fullName>
    </submittedName>
</protein>
<dbReference type="Gene3D" id="3.30.70.270">
    <property type="match status" value="1"/>
</dbReference>
<sequence>MHFCVDYHKLNQATIADKFPIPVKEELHRATVFSKLNLRIRYLSYRRSSRGVEAEGENIQAMVNRPLSKDVSALSRFLGLTGYYRCLVQGYGNIVAPFTRLLPKNVLKWDEKAMATFEQLKQDMVSVLALPDFSLSFIVEIDASGSGLEAVSKVKTLLIRKEIHDYIGSEGLEVSDRTKGAGHSSFLRTYKRMNGELHWEGMKANIKRSPESRWDGYNHGCRRQADSIQVGPSPEAAIHNVFHVSQLKLKLGQAQKVQVQHIPPVLTEDFELQLRSKGVLGVREKING</sequence>
<dbReference type="InterPro" id="IPR043502">
    <property type="entry name" value="DNA/RNA_pol_sf"/>
</dbReference>
<dbReference type="EMBL" id="SSTD01004586">
    <property type="protein sequence ID" value="TYK23270.1"/>
    <property type="molecule type" value="Genomic_DNA"/>
</dbReference>
<evidence type="ECO:0000313" key="1">
    <source>
        <dbReference type="EMBL" id="TYK23270.1"/>
    </source>
</evidence>
<dbReference type="PANTHER" id="PTHR34072:SF55">
    <property type="entry name" value="DNA_RNA POLYMERASES SUPERFAMILY PROTEIN"/>
    <property type="match status" value="1"/>
</dbReference>
<dbReference type="InterPro" id="IPR043128">
    <property type="entry name" value="Rev_trsase/Diguanyl_cyclase"/>
</dbReference>
<dbReference type="Proteomes" id="UP000321947">
    <property type="component" value="Unassembled WGS sequence"/>
</dbReference>
<organism evidence="1 2">
    <name type="scientific">Cucumis melo var. makuwa</name>
    <name type="common">Oriental melon</name>
    <dbReference type="NCBI Taxonomy" id="1194695"/>
    <lineage>
        <taxon>Eukaryota</taxon>
        <taxon>Viridiplantae</taxon>
        <taxon>Streptophyta</taxon>
        <taxon>Embryophyta</taxon>
        <taxon>Tracheophyta</taxon>
        <taxon>Spermatophyta</taxon>
        <taxon>Magnoliopsida</taxon>
        <taxon>eudicotyledons</taxon>
        <taxon>Gunneridae</taxon>
        <taxon>Pentapetalae</taxon>
        <taxon>rosids</taxon>
        <taxon>fabids</taxon>
        <taxon>Cucurbitales</taxon>
        <taxon>Cucurbitaceae</taxon>
        <taxon>Benincaseae</taxon>
        <taxon>Cucumis</taxon>
    </lineage>
</organism>